<protein>
    <submittedName>
        <fullName evidence="2">NYN domain</fullName>
    </submittedName>
</protein>
<dbReference type="EMBL" id="CYZN01000011">
    <property type="protein sequence ID" value="CUO10350.1"/>
    <property type="molecule type" value="Genomic_DNA"/>
</dbReference>
<organism evidence="2 3">
    <name type="scientific">Blautia wexlerae</name>
    <dbReference type="NCBI Taxonomy" id="418240"/>
    <lineage>
        <taxon>Bacteria</taxon>
        <taxon>Bacillati</taxon>
        <taxon>Bacillota</taxon>
        <taxon>Clostridia</taxon>
        <taxon>Lachnospirales</taxon>
        <taxon>Lachnospiraceae</taxon>
        <taxon>Blautia</taxon>
    </lineage>
</organism>
<dbReference type="InterPro" id="IPR021139">
    <property type="entry name" value="NYN"/>
</dbReference>
<evidence type="ECO:0000313" key="3">
    <source>
        <dbReference type="Proteomes" id="UP000095431"/>
    </source>
</evidence>
<evidence type="ECO:0000259" key="1">
    <source>
        <dbReference type="Pfam" id="PF01936"/>
    </source>
</evidence>
<dbReference type="Proteomes" id="UP000095431">
    <property type="component" value="Unassembled WGS sequence"/>
</dbReference>
<dbReference type="PANTHER" id="PTHR35458">
    <property type="entry name" value="SLR0755 PROTEIN"/>
    <property type="match status" value="1"/>
</dbReference>
<dbReference type="Gene3D" id="3.40.50.1010">
    <property type="entry name" value="5'-nuclease"/>
    <property type="match status" value="1"/>
</dbReference>
<reference evidence="2 3" key="1">
    <citation type="submission" date="2015-09" db="EMBL/GenBank/DDBJ databases">
        <authorList>
            <consortium name="Pathogen Informatics"/>
        </authorList>
    </citation>
    <scope>NUCLEOTIDE SEQUENCE [LARGE SCALE GENOMIC DNA]</scope>
    <source>
        <strain evidence="2 3">2789STDY5834863</strain>
    </source>
</reference>
<dbReference type="InterPro" id="IPR047140">
    <property type="entry name" value="LabA"/>
</dbReference>
<dbReference type="GO" id="GO:0004540">
    <property type="term" value="F:RNA nuclease activity"/>
    <property type="evidence" value="ECO:0007669"/>
    <property type="project" value="InterPro"/>
</dbReference>
<dbReference type="PANTHER" id="PTHR35458:SF8">
    <property type="entry name" value="SLR0650 PROTEIN"/>
    <property type="match status" value="1"/>
</dbReference>
<dbReference type="AlphaFoldDB" id="A0A174CEG9"/>
<accession>A0A174CEG9</accession>
<proteinExistence type="predicted"/>
<gene>
    <name evidence="2" type="ORF">ERS852478_01851</name>
</gene>
<dbReference type="Pfam" id="PF01936">
    <property type="entry name" value="NYN"/>
    <property type="match status" value="1"/>
</dbReference>
<name>A0A174CEG9_9FIRM</name>
<dbReference type="RefSeq" id="WP_055200362.1">
    <property type="nucleotide sequence ID" value="NZ_BTHH01000012.1"/>
</dbReference>
<evidence type="ECO:0000313" key="2">
    <source>
        <dbReference type="EMBL" id="CUO10350.1"/>
    </source>
</evidence>
<sequence>MHKVMVFIDYQNFFISWKWKNRGKKPPAIDYKKLGRLINRQIPLDSEVIKTYLFAYKPCDELMLLEPYQRYYNWLNGMKKTPYLEVIEGRQDIHRIHGVEFDINDPSTYTTEEKETDINIATHMIAKGFQNAYDIAILVSGDTDYVQVIRTLHDLGKIVVIAHFPEQNIAKYQGMYDAEVILDDDLLHRAGNASYGREKRSRKRYPSRFPSEKK</sequence>
<feature type="domain" description="NYN" evidence="1">
    <location>
        <begin position="3"/>
        <end position="169"/>
    </location>
</feature>